<accession>A0ACB8Y3I8</accession>
<reference evidence="1 2" key="2">
    <citation type="journal article" date="2022" name="Mol. Ecol. Resour.">
        <title>The genomes of chicory, endive, great burdock and yacon provide insights into Asteraceae paleo-polyploidization history and plant inulin production.</title>
        <authorList>
            <person name="Fan W."/>
            <person name="Wang S."/>
            <person name="Wang H."/>
            <person name="Wang A."/>
            <person name="Jiang F."/>
            <person name="Liu H."/>
            <person name="Zhao H."/>
            <person name="Xu D."/>
            <person name="Zhang Y."/>
        </authorList>
    </citation>
    <scope>NUCLEOTIDE SEQUENCE [LARGE SCALE GENOMIC DNA]</scope>
    <source>
        <strain evidence="2">cv. Niubang</strain>
    </source>
</reference>
<protein>
    <submittedName>
        <fullName evidence="1">Uncharacterized protein</fullName>
    </submittedName>
</protein>
<gene>
    <name evidence="1" type="ORF">L6452_37218</name>
</gene>
<keyword evidence="2" id="KW-1185">Reference proteome</keyword>
<evidence type="ECO:0000313" key="2">
    <source>
        <dbReference type="Proteomes" id="UP001055879"/>
    </source>
</evidence>
<proteinExistence type="predicted"/>
<name>A0ACB8Y3I8_ARCLA</name>
<evidence type="ECO:0000313" key="1">
    <source>
        <dbReference type="EMBL" id="KAI3677944.1"/>
    </source>
</evidence>
<organism evidence="1 2">
    <name type="scientific">Arctium lappa</name>
    <name type="common">Greater burdock</name>
    <name type="synonym">Lappa major</name>
    <dbReference type="NCBI Taxonomy" id="4217"/>
    <lineage>
        <taxon>Eukaryota</taxon>
        <taxon>Viridiplantae</taxon>
        <taxon>Streptophyta</taxon>
        <taxon>Embryophyta</taxon>
        <taxon>Tracheophyta</taxon>
        <taxon>Spermatophyta</taxon>
        <taxon>Magnoliopsida</taxon>
        <taxon>eudicotyledons</taxon>
        <taxon>Gunneridae</taxon>
        <taxon>Pentapetalae</taxon>
        <taxon>asterids</taxon>
        <taxon>campanulids</taxon>
        <taxon>Asterales</taxon>
        <taxon>Asteraceae</taxon>
        <taxon>Carduoideae</taxon>
        <taxon>Cardueae</taxon>
        <taxon>Arctiinae</taxon>
        <taxon>Arctium</taxon>
    </lineage>
</organism>
<dbReference type="EMBL" id="CM042060">
    <property type="protein sequence ID" value="KAI3677944.1"/>
    <property type="molecule type" value="Genomic_DNA"/>
</dbReference>
<sequence length="76" mass="8114">MQQRNGGGHSLLRSAVNDSPSASYVRLPTGESGRFQASNFHVFRSDHGFSTSSSPSSAAHRRTATSTSDFNSRAVV</sequence>
<reference evidence="2" key="1">
    <citation type="journal article" date="2022" name="Mol. Ecol. Resour.">
        <title>The genomes of chicory, endive, great burdock and yacon provide insights into Asteraceae palaeo-polyploidization history and plant inulin production.</title>
        <authorList>
            <person name="Fan W."/>
            <person name="Wang S."/>
            <person name="Wang H."/>
            <person name="Wang A."/>
            <person name="Jiang F."/>
            <person name="Liu H."/>
            <person name="Zhao H."/>
            <person name="Xu D."/>
            <person name="Zhang Y."/>
        </authorList>
    </citation>
    <scope>NUCLEOTIDE SEQUENCE [LARGE SCALE GENOMIC DNA]</scope>
    <source>
        <strain evidence="2">cv. Niubang</strain>
    </source>
</reference>
<comment type="caution">
    <text evidence="1">The sequence shown here is derived from an EMBL/GenBank/DDBJ whole genome shotgun (WGS) entry which is preliminary data.</text>
</comment>
<dbReference type="Proteomes" id="UP001055879">
    <property type="component" value="Linkage Group LG14"/>
</dbReference>